<protein>
    <submittedName>
        <fullName evidence="1">Unannotated protein</fullName>
    </submittedName>
</protein>
<dbReference type="AlphaFoldDB" id="A0A6J5Z159"/>
<reference evidence="1" key="1">
    <citation type="submission" date="2020-05" db="EMBL/GenBank/DDBJ databases">
        <authorList>
            <person name="Chiriac C."/>
            <person name="Salcher M."/>
            <person name="Ghai R."/>
            <person name="Kavagutti S V."/>
        </authorList>
    </citation>
    <scope>NUCLEOTIDE SEQUENCE</scope>
</reference>
<gene>
    <name evidence="1" type="ORF">UFOPK3547_00101</name>
</gene>
<organism evidence="1">
    <name type="scientific">freshwater metagenome</name>
    <dbReference type="NCBI Taxonomy" id="449393"/>
    <lineage>
        <taxon>unclassified sequences</taxon>
        <taxon>metagenomes</taxon>
        <taxon>ecological metagenomes</taxon>
    </lineage>
</organism>
<name>A0A6J5Z159_9ZZZZ</name>
<sequence>MHTGAARESETWLRTAATIPSQVAGATAAAAARLAGSETRLTVPNAAALIGAVPTVAAAVSESGPLTGAGSPRRSSATCSGPERIPIAATAAKLSCQPGSRRIAGLSVRLTVAASSSEYQRALGLDAAEATSAAAPMIAALWIEGPLPASGT</sequence>
<evidence type="ECO:0000313" key="1">
    <source>
        <dbReference type="EMBL" id="CAB4334892.1"/>
    </source>
</evidence>
<proteinExistence type="predicted"/>
<dbReference type="EMBL" id="CAESAN010000004">
    <property type="protein sequence ID" value="CAB4334892.1"/>
    <property type="molecule type" value="Genomic_DNA"/>
</dbReference>
<accession>A0A6J5Z159</accession>